<accession>A0A8J3YIF5</accession>
<dbReference type="Proteomes" id="UP000619260">
    <property type="component" value="Unassembled WGS sequence"/>
</dbReference>
<sequence length="657" mass="64270">MWQFAGWGILCPVDRRWISVLIALRHAVRPTGPAFVVVGAVMTVAALLGPWSWRQGEAHGKPDVAVLLAIALLGPALSALRPAALRVGIPPLVSALVAAGGAVGAALLAARTAAGEATFDGLAPGGPICVLGCVITAVGWLIVAGTVRLTAPVTRRAYAAAGVVVLVIVLMLNGFTAWIGTRNLDARVLPAGTRSPEALPSSIATERWRATVSGTPVGTAAGLLVLRDRTGIFALDASTGTPGWHFRRSDATLSAAGLSADGTTALASWVTGTERTVAAFDAATGERLWQRIVPPGSPAPGAAPGGPASSTGPGGAANSGGGAPGGPGPAATAGPGGSAPGGSGPAATAGPGGGATGGGPGAASALVASGPSWGGAPAGGGASATGTGDLVAVGPRPGATAGNRPGDRPGTRPDGDGAATARSDSGVAVIRPARGRPLLALDLSTGLPRWEWLPGDPSCTIADLVPVADDVLATLLECPGGFRVAGLTTSGAAPAIRWTWVPPEQSTRPVLVRTDGGVLVRSGAGGVVLAAGTGTPGATHAAPPGGLVASVGARAVYVDAASSVVDLAFGRPLWTVEAPGPGQVGVALAGRDTAAYVLTRAWDNPLAARILRVDLNTGRVTEDRAVPAPTQLLYVGPGVLIAATPSPAGPTTLTALG</sequence>
<keyword evidence="2" id="KW-0472">Membrane</keyword>
<feature type="transmembrane region" description="Helical" evidence="2">
    <location>
        <begin position="122"/>
        <end position="145"/>
    </location>
</feature>
<gene>
    <name evidence="4" type="ORF">Val02_16640</name>
</gene>
<feature type="transmembrane region" description="Helical" evidence="2">
    <location>
        <begin position="64"/>
        <end position="80"/>
    </location>
</feature>
<dbReference type="InterPro" id="IPR015943">
    <property type="entry name" value="WD40/YVTN_repeat-like_dom_sf"/>
</dbReference>
<dbReference type="InterPro" id="IPR011047">
    <property type="entry name" value="Quinoprotein_ADH-like_sf"/>
</dbReference>
<protein>
    <recommendedName>
        <fullName evidence="3">Pyrrolo-quinoline quinone repeat domain-containing protein</fullName>
    </recommendedName>
</protein>
<comment type="caution">
    <text evidence="4">The sequence shown here is derived from an EMBL/GenBank/DDBJ whole genome shotgun (WGS) entry which is preliminary data.</text>
</comment>
<keyword evidence="2" id="KW-1133">Transmembrane helix</keyword>
<dbReference type="Gene3D" id="2.130.10.10">
    <property type="entry name" value="YVTN repeat-like/Quinoprotein amine dehydrogenase"/>
    <property type="match status" value="1"/>
</dbReference>
<dbReference type="EMBL" id="BOPF01000004">
    <property type="protein sequence ID" value="GIJ44778.1"/>
    <property type="molecule type" value="Genomic_DNA"/>
</dbReference>
<feature type="domain" description="Pyrrolo-quinoline quinone repeat" evidence="3">
    <location>
        <begin position="206"/>
        <end position="301"/>
    </location>
</feature>
<feature type="transmembrane region" description="Helical" evidence="2">
    <location>
        <begin position="34"/>
        <end position="52"/>
    </location>
</feature>
<dbReference type="Pfam" id="PF13360">
    <property type="entry name" value="PQQ_2"/>
    <property type="match status" value="1"/>
</dbReference>
<proteinExistence type="predicted"/>
<feature type="compositionally biased region" description="Low complexity" evidence="1">
    <location>
        <begin position="362"/>
        <end position="371"/>
    </location>
</feature>
<keyword evidence="5" id="KW-1185">Reference proteome</keyword>
<name>A0A8J3YIF5_9ACTN</name>
<organism evidence="4 5">
    <name type="scientific">Virgisporangium aliadipatigenens</name>
    <dbReference type="NCBI Taxonomy" id="741659"/>
    <lineage>
        <taxon>Bacteria</taxon>
        <taxon>Bacillati</taxon>
        <taxon>Actinomycetota</taxon>
        <taxon>Actinomycetes</taxon>
        <taxon>Micromonosporales</taxon>
        <taxon>Micromonosporaceae</taxon>
        <taxon>Virgisporangium</taxon>
    </lineage>
</organism>
<dbReference type="InterPro" id="IPR002372">
    <property type="entry name" value="PQQ_rpt_dom"/>
</dbReference>
<feature type="compositionally biased region" description="Gly residues" evidence="1">
    <location>
        <begin position="334"/>
        <end position="361"/>
    </location>
</feature>
<evidence type="ECO:0000259" key="3">
    <source>
        <dbReference type="Pfam" id="PF13360"/>
    </source>
</evidence>
<feature type="transmembrane region" description="Helical" evidence="2">
    <location>
        <begin position="92"/>
        <end position="110"/>
    </location>
</feature>
<feature type="region of interest" description="Disordered" evidence="1">
    <location>
        <begin position="291"/>
        <end position="426"/>
    </location>
</feature>
<evidence type="ECO:0000313" key="5">
    <source>
        <dbReference type="Proteomes" id="UP000619260"/>
    </source>
</evidence>
<feature type="transmembrane region" description="Helical" evidence="2">
    <location>
        <begin position="157"/>
        <end position="179"/>
    </location>
</feature>
<dbReference type="AlphaFoldDB" id="A0A8J3YIF5"/>
<feature type="compositionally biased region" description="Gly residues" evidence="1">
    <location>
        <begin position="372"/>
        <end position="383"/>
    </location>
</feature>
<dbReference type="SUPFAM" id="SSF50998">
    <property type="entry name" value="Quinoprotein alcohol dehydrogenase-like"/>
    <property type="match status" value="1"/>
</dbReference>
<keyword evidence="2" id="KW-0812">Transmembrane</keyword>
<evidence type="ECO:0000256" key="1">
    <source>
        <dbReference type="SAM" id="MobiDB-lite"/>
    </source>
</evidence>
<reference evidence="4" key="1">
    <citation type="submission" date="2021-01" db="EMBL/GenBank/DDBJ databases">
        <title>Whole genome shotgun sequence of Virgisporangium aliadipatigenens NBRC 105644.</title>
        <authorList>
            <person name="Komaki H."/>
            <person name="Tamura T."/>
        </authorList>
    </citation>
    <scope>NUCLEOTIDE SEQUENCE</scope>
    <source>
        <strain evidence="4">NBRC 105644</strain>
    </source>
</reference>
<feature type="compositionally biased region" description="Low complexity" evidence="1">
    <location>
        <begin position="299"/>
        <end position="311"/>
    </location>
</feature>
<feature type="compositionally biased region" description="Basic and acidic residues" evidence="1">
    <location>
        <begin position="405"/>
        <end position="415"/>
    </location>
</feature>
<evidence type="ECO:0000256" key="2">
    <source>
        <dbReference type="SAM" id="Phobius"/>
    </source>
</evidence>
<evidence type="ECO:0000313" key="4">
    <source>
        <dbReference type="EMBL" id="GIJ44778.1"/>
    </source>
</evidence>
<feature type="compositionally biased region" description="Gly residues" evidence="1">
    <location>
        <begin position="312"/>
        <end position="325"/>
    </location>
</feature>